<sequence>MITLIIIGSIIGLISSLLGISGGFLLVPILYHYFISLGVPSTTAIKMAIGTSLFTIFLNSLFSLYFSRHQLDLRSSLHIGIFGIFGSFIGAYLTIKVFPEYVIKKIFGFFLIILSIYLIFKKHKDIENFQGNICNKKLSLLGFITGILSSMLGIGGGIIVIPSLNILLSVPIKRAITISIGMISIITFPGVIIYMFSSIGEFDSLYNIGYVSLSTSLTLLPFCITFSKVGAQIKDKINTKYLRYLLAIFILIGGLRMIT</sequence>
<feature type="transmembrane region" description="Helical" evidence="5">
    <location>
        <begin position="102"/>
        <end position="120"/>
    </location>
</feature>
<dbReference type="InterPro" id="IPR002781">
    <property type="entry name" value="TM_pro_TauE-like"/>
</dbReference>
<proteinExistence type="inferred from homology"/>
<feature type="transmembrane region" description="Helical" evidence="5">
    <location>
        <begin position="208"/>
        <end position="229"/>
    </location>
</feature>
<dbReference type="eggNOG" id="arCOG02050">
    <property type="taxonomic scope" value="Archaea"/>
</dbReference>
<protein>
    <recommendedName>
        <fullName evidence="5">Probable membrane transporter protein</fullName>
    </recommendedName>
</protein>
<reference evidence="6" key="1">
    <citation type="submission" date="2010-04" db="EMBL/GenBank/DDBJ databases">
        <title>Complete sequence of Methanocaldococcus infernus ME.</title>
        <authorList>
            <consortium name="US DOE Joint Genome Institute"/>
            <person name="Lucas S."/>
            <person name="Copeland A."/>
            <person name="Lapidus A."/>
            <person name="Cheng J.-F."/>
            <person name="Bruce D."/>
            <person name="Goodwin L."/>
            <person name="Pitluck S."/>
            <person name="Munk A.C."/>
            <person name="Detter J.C."/>
            <person name="Han C."/>
            <person name="Tapia R."/>
            <person name="Land M."/>
            <person name="Hauser L."/>
            <person name="Kyrpides N."/>
            <person name="Mikhailova N."/>
            <person name="Sieprawska-Lupa M."/>
            <person name="Whitman W.B."/>
            <person name="Woyke T."/>
        </authorList>
    </citation>
    <scope>NUCLEOTIDE SEQUENCE [LARGE SCALE GENOMIC DNA]</scope>
    <source>
        <strain evidence="6">ME</strain>
    </source>
</reference>
<comment type="similarity">
    <text evidence="5">Belongs to the 4-toluene sulfonate uptake permease (TSUP) (TC 2.A.102) family.</text>
</comment>
<dbReference type="AlphaFoldDB" id="D5VTC3"/>
<dbReference type="Pfam" id="PF01925">
    <property type="entry name" value="TauE"/>
    <property type="match status" value="1"/>
</dbReference>
<dbReference type="OrthoDB" id="60523at2157"/>
<comment type="subcellular location">
    <subcellularLocation>
        <location evidence="5">Cell membrane</location>
        <topology evidence="5">Multi-pass membrane protein</topology>
    </subcellularLocation>
    <subcellularLocation>
        <location evidence="1">Membrane</location>
        <topology evidence="1">Multi-pass membrane protein</topology>
    </subcellularLocation>
</comment>
<evidence type="ECO:0000256" key="1">
    <source>
        <dbReference type="ARBA" id="ARBA00004141"/>
    </source>
</evidence>
<evidence type="ECO:0000256" key="3">
    <source>
        <dbReference type="ARBA" id="ARBA00022989"/>
    </source>
</evidence>
<dbReference type="PANTHER" id="PTHR43483">
    <property type="entry name" value="MEMBRANE TRANSPORTER PROTEIN HI_0806-RELATED"/>
    <property type="match status" value="1"/>
</dbReference>
<feature type="transmembrane region" description="Helical" evidence="5">
    <location>
        <begin position="175"/>
        <end position="196"/>
    </location>
</feature>
<keyword evidence="4 5" id="KW-0472">Membrane</keyword>
<keyword evidence="3 5" id="KW-1133">Transmembrane helix</keyword>
<evidence type="ECO:0000313" key="7">
    <source>
        <dbReference type="Proteomes" id="UP000002061"/>
    </source>
</evidence>
<evidence type="ECO:0000313" key="6">
    <source>
        <dbReference type="EMBL" id="ADG13826.1"/>
    </source>
</evidence>
<organism evidence="6 7">
    <name type="scientific">Methanocaldococcus infernus (strain DSM 11812 / JCM 15783 / ME)</name>
    <dbReference type="NCBI Taxonomy" id="573063"/>
    <lineage>
        <taxon>Archaea</taxon>
        <taxon>Methanobacteriati</taxon>
        <taxon>Methanobacteriota</taxon>
        <taxon>Methanomada group</taxon>
        <taxon>Methanococci</taxon>
        <taxon>Methanococcales</taxon>
        <taxon>Methanocaldococcaceae</taxon>
        <taxon>Methanocaldococcus</taxon>
    </lineage>
</organism>
<accession>D5VTC3</accession>
<keyword evidence="7" id="KW-1185">Reference proteome</keyword>
<dbReference type="Proteomes" id="UP000002061">
    <property type="component" value="Chromosome"/>
</dbReference>
<dbReference type="PANTHER" id="PTHR43483:SF3">
    <property type="entry name" value="MEMBRANE TRANSPORTER PROTEIN HI_0806-RELATED"/>
    <property type="match status" value="1"/>
</dbReference>
<dbReference type="EMBL" id="CP002009">
    <property type="protein sequence ID" value="ADG13826.1"/>
    <property type="molecule type" value="Genomic_DNA"/>
</dbReference>
<dbReference type="STRING" id="573063.Metin_1173"/>
<keyword evidence="5" id="KW-1003">Cell membrane</keyword>
<dbReference type="RefSeq" id="WP_013100571.1">
    <property type="nucleotide sequence ID" value="NC_014122.1"/>
</dbReference>
<evidence type="ECO:0000256" key="5">
    <source>
        <dbReference type="RuleBase" id="RU363041"/>
    </source>
</evidence>
<feature type="transmembrane region" description="Helical" evidence="5">
    <location>
        <begin position="77"/>
        <end position="95"/>
    </location>
</feature>
<feature type="transmembrane region" description="Helical" evidence="5">
    <location>
        <begin position="6"/>
        <end position="31"/>
    </location>
</feature>
<dbReference type="GO" id="GO:0005886">
    <property type="term" value="C:plasma membrane"/>
    <property type="evidence" value="ECO:0007669"/>
    <property type="project" value="UniProtKB-SubCell"/>
</dbReference>
<evidence type="ECO:0000256" key="2">
    <source>
        <dbReference type="ARBA" id="ARBA00022692"/>
    </source>
</evidence>
<name>D5VTC3_METIM</name>
<feature type="transmembrane region" description="Helical" evidence="5">
    <location>
        <begin position="43"/>
        <end position="65"/>
    </location>
</feature>
<evidence type="ECO:0000256" key="4">
    <source>
        <dbReference type="ARBA" id="ARBA00023136"/>
    </source>
</evidence>
<feature type="transmembrane region" description="Helical" evidence="5">
    <location>
        <begin position="140"/>
        <end position="168"/>
    </location>
</feature>
<feature type="transmembrane region" description="Helical" evidence="5">
    <location>
        <begin position="241"/>
        <end position="258"/>
    </location>
</feature>
<keyword evidence="2 5" id="KW-0812">Transmembrane</keyword>
<dbReference type="HOGENOM" id="CLU_045498_6_2_2"/>
<dbReference type="GeneID" id="9132192"/>
<dbReference type="KEGG" id="mif:Metin_1173"/>
<gene>
    <name evidence="6" type="ordered locus">Metin_1173</name>
</gene>